<dbReference type="PANTHER" id="PTHR33359">
    <property type="entry name" value="MOLYBDOPTERIN SYNTHASE SULFUR CARRIER SUBUNIT"/>
    <property type="match status" value="1"/>
</dbReference>
<evidence type="ECO:0000313" key="5">
    <source>
        <dbReference type="Proteomes" id="UP001548189"/>
    </source>
</evidence>
<organism evidence="4 5">
    <name type="scientific">Aliikangiella maris</name>
    <dbReference type="NCBI Taxonomy" id="3162458"/>
    <lineage>
        <taxon>Bacteria</taxon>
        <taxon>Pseudomonadati</taxon>
        <taxon>Pseudomonadota</taxon>
        <taxon>Gammaproteobacteria</taxon>
        <taxon>Oceanospirillales</taxon>
        <taxon>Pleioneaceae</taxon>
        <taxon>Aliikangiella</taxon>
    </lineage>
</organism>
<evidence type="ECO:0000256" key="1">
    <source>
        <dbReference type="ARBA" id="ARBA00022741"/>
    </source>
</evidence>
<dbReference type="EMBL" id="JBEVCJ010000001">
    <property type="protein sequence ID" value="MET1253737.1"/>
    <property type="molecule type" value="Genomic_DNA"/>
</dbReference>
<dbReference type="InterPro" id="IPR012675">
    <property type="entry name" value="Beta-grasp_dom_sf"/>
</dbReference>
<keyword evidence="5" id="KW-1185">Reference proteome</keyword>
<keyword evidence="1" id="KW-0547">Nucleotide-binding</keyword>
<dbReference type="PANTHER" id="PTHR33359:SF1">
    <property type="entry name" value="MOLYBDOPTERIN SYNTHASE SULFUR CARRIER SUBUNIT"/>
    <property type="match status" value="1"/>
</dbReference>
<comment type="similarity">
    <text evidence="2">Belongs to the MoaD family.</text>
</comment>
<sequence length="85" mass="9448">MIIDILFFASFKEQLNCAARTIELPEGARVIDLCEKLALKGGEWGNLFDFPTQKLKISVNQEIADISFELRNGDEVAFFPPVTGG</sequence>
<dbReference type="InterPro" id="IPR003749">
    <property type="entry name" value="ThiS/MoaD-like"/>
</dbReference>
<dbReference type="InterPro" id="IPR016155">
    <property type="entry name" value="Mopterin_synth/thiamin_S_b"/>
</dbReference>
<dbReference type="Gene3D" id="3.10.20.30">
    <property type="match status" value="1"/>
</dbReference>
<name>A0ABV2BP67_9GAMM</name>
<accession>A0ABV2BP67</accession>
<comment type="caution">
    <text evidence="4">The sequence shown here is derived from an EMBL/GenBank/DDBJ whole genome shotgun (WGS) entry which is preliminary data.</text>
</comment>
<gene>
    <name evidence="4" type="ORF">ABVT43_01235</name>
</gene>
<evidence type="ECO:0000256" key="3">
    <source>
        <dbReference type="ARBA" id="ARBA00024247"/>
    </source>
</evidence>
<reference evidence="4 5" key="1">
    <citation type="submission" date="2024-06" db="EMBL/GenBank/DDBJ databases">
        <authorList>
            <person name="Li F."/>
        </authorList>
    </citation>
    <scope>NUCLEOTIDE SEQUENCE [LARGE SCALE GENOMIC DNA]</scope>
    <source>
        <strain evidence="4 5">GXAS 311</strain>
    </source>
</reference>
<dbReference type="SUPFAM" id="SSF54285">
    <property type="entry name" value="MoaD/ThiS"/>
    <property type="match status" value="1"/>
</dbReference>
<dbReference type="InterPro" id="IPR044672">
    <property type="entry name" value="MOCS2A"/>
</dbReference>
<dbReference type="Pfam" id="PF02597">
    <property type="entry name" value="ThiS"/>
    <property type="match status" value="1"/>
</dbReference>
<dbReference type="CDD" id="cd00754">
    <property type="entry name" value="Ubl_MoaD"/>
    <property type="match status" value="1"/>
</dbReference>
<evidence type="ECO:0000313" key="4">
    <source>
        <dbReference type="EMBL" id="MET1253737.1"/>
    </source>
</evidence>
<proteinExistence type="inferred from homology"/>
<dbReference type="Proteomes" id="UP001548189">
    <property type="component" value="Unassembled WGS sequence"/>
</dbReference>
<protein>
    <recommendedName>
        <fullName evidence="3">Molybdopterin synthase sulfur carrier subunit</fullName>
    </recommendedName>
</protein>
<dbReference type="RefSeq" id="WP_353873279.1">
    <property type="nucleotide sequence ID" value="NZ_JBEVCJ010000001.1"/>
</dbReference>
<evidence type="ECO:0000256" key="2">
    <source>
        <dbReference type="ARBA" id="ARBA00024200"/>
    </source>
</evidence>